<comment type="caution">
    <text evidence="1">The sequence shown here is derived from an EMBL/GenBank/DDBJ whole genome shotgun (WGS) entry which is preliminary data.</text>
</comment>
<gene>
    <name evidence="1" type="ORF">ZIOFF_075923</name>
</gene>
<dbReference type="Pfam" id="PF01535">
    <property type="entry name" value="PPR"/>
    <property type="match status" value="3"/>
</dbReference>
<dbReference type="Proteomes" id="UP000734854">
    <property type="component" value="Unassembled WGS sequence"/>
</dbReference>
<dbReference type="PANTHER" id="PTHR46862:SF2">
    <property type="entry name" value="OS02G0611400 PROTEIN"/>
    <property type="match status" value="1"/>
</dbReference>
<name>A0A8J5B8I2_ZINOF</name>
<reference evidence="1 2" key="1">
    <citation type="submission" date="2020-08" db="EMBL/GenBank/DDBJ databases">
        <title>Plant Genome Project.</title>
        <authorList>
            <person name="Zhang R.-G."/>
        </authorList>
    </citation>
    <scope>NUCLEOTIDE SEQUENCE [LARGE SCALE GENOMIC DNA]</scope>
    <source>
        <tissue evidence="1">Rhizome</tissue>
    </source>
</reference>
<organism evidence="1 2">
    <name type="scientific">Zingiber officinale</name>
    <name type="common">Ginger</name>
    <name type="synonym">Amomum zingiber</name>
    <dbReference type="NCBI Taxonomy" id="94328"/>
    <lineage>
        <taxon>Eukaryota</taxon>
        <taxon>Viridiplantae</taxon>
        <taxon>Streptophyta</taxon>
        <taxon>Embryophyta</taxon>
        <taxon>Tracheophyta</taxon>
        <taxon>Spermatophyta</taxon>
        <taxon>Magnoliopsida</taxon>
        <taxon>Liliopsida</taxon>
        <taxon>Zingiberales</taxon>
        <taxon>Zingiberaceae</taxon>
        <taxon>Zingiber</taxon>
    </lineage>
</organism>
<keyword evidence="2" id="KW-1185">Reference proteome</keyword>
<evidence type="ECO:0000313" key="1">
    <source>
        <dbReference type="EMBL" id="KAG6466313.1"/>
    </source>
</evidence>
<proteinExistence type="predicted"/>
<evidence type="ECO:0008006" key="3">
    <source>
        <dbReference type="Google" id="ProtNLM"/>
    </source>
</evidence>
<dbReference type="OrthoDB" id="185373at2759"/>
<dbReference type="InterPro" id="IPR002885">
    <property type="entry name" value="PPR_rpt"/>
</dbReference>
<dbReference type="AlphaFoldDB" id="A0A8J5B8I2"/>
<protein>
    <recommendedName>
        <fullName evidence="3">Pentatricopeptide repeat-containing protein</fullName>
    </recommendedName>
</protein>
<dbReference type="NCBIfam" id="TIGR00756">
    <property type="entry name" value="PPR"/>
    <property type="match status" value="1"/>
</dbReference>
<dbReference type="EMBL" id="JACMSC010000181">
    <property type="protein sequence ID" value="KAG6466313.1"/>
    <property type="molecule type" value="Genomic_DNA"/>
</dbReference>
<sequence>MPLLVEAYRQANDPDNARGYFDHMINSGYKPDDRCTASTIAAYAKQNFLDKALDLLLTLEKDGFQPGITTYTVLVDWFGKLQLVEEAEATLRKITEEDNAPFEVHVSLCDMYSRAFLELKARKHLKILEAKKEFVSLVEKNRFSIVWKGSEAFVTIQVNY</sequence>
<dbReference type="PANTHER" id="PTHR46862">
    <property type="entry name" value="OS07G0661900 PROTEIN"/>
    <property type="match status" value="1"/>
</dbReference>
<accession>A0A8J5B8I2</accession>
<evidence type="ECO:0000313" key="2">
    <source>
        <dbReference type="Proteomes" id="UP000734854"/>
    </source>
</evidence>